<dbReference type="WBParaSite" id="EEL_0000203701-mRNA-1">
    <property type="protein sequence ID" value="EEL_0000203701-mRNA-1"/>
    <property type="gene ID" value="EEL_0000203701"/>
</dbReference>
<feature type="compositionally biased region" description="Polar residues" evidence="1">
    <location>
        <begin position="64"/>
        <end position="93"/>
    </location>
</feature>
<name>A0A0R3RKM8_9BILA</name>
<feature type="compositionally biased region" description="Basic and acidic residues" evidence="1">
    <location>
        <begin position="51"/>
        <end position="62"/>
    </location>
</feature>
<evidence type="ECO:0000313" key="2">
    <source>
        <dbReference type="Proteomes" id="UP000050640"/>
    </source>
</evidence>
<keyword evidence="2" id="KW-1185">Reference proteome</keyword>
<feature type="region of interest" description="Disordered" evidence="1">
    <location>
        <begin position="20"/>
        <end position="93"/>
    </location>
</feature>
<reference evidence="3" key="1">
    <citation type="submission" date="2017-02" db="UniProtKB">
        <authorList>
            <consortium name="WormBaseParasite"/>
        </authorList>
    </citation>
    <scope>IDENTIFICATION</scope>
</reference>
<feature type="region of interest" description="Disordered" evidence="1">
    <location>
        <begin position="119"/>
        <end position="146"/>
    </location>
</feature>
<accession>A0A0R3RKM8</accession>
<protein>
    <submittedName>
        <fullName evidence="3">Uncharacterized protein</fullName>
    </submittedName>
</protein>
<feature type="compositionally biased region" description="Basic and acidic residues" evidence="1">
    <location>
        <begin position="26"/>
        <end position="35"/>
    </location>
</feature>
<dbReference type="AlphaFoldDB" id="A0A0R3RKM8"/>
<dbReference type="Proteomes" id="UP000050640">
    <property type="component" value="Unplaced"/>
</dbReference>
<evidence type="ECO:0000256" key="1">
    <source>
        <dbReference type="SAM" id="MobiDB-lite"/>
    </source>
</evidence>
<evidence type="ECO:0000313" key="3">
    <source>
        <dbReference type="WBParaSite" id="EEL_0000203701-mRNA-1"/>
    </source>
</evidence>
<sequence length="220" mass="24883">MKKNLNLEIEISPTIPTDQIQQRNNLRGEKIKDEATPLASESTEEDIVTEVSKKRESSKENKMNLISESPQRCKVESSQQNKRISNIDSTQRSISQKAISAEIRKGRMMTENTIVKPKQGKNTVTDLSTDSSQASDPNSTHSWFKNESDKTEIKTVREIPLNKLKKINECVRSICIHDMIRLERNKSQAAVNTASSRFNISITGDEEAQSFNDSGKTKRE</sequence>
<organism evidence="2 3">
    <name type="scientific">Elaeophora elaphi</name>
    <dbReference type="NCBI Taxonomy" id="1147741"/>
    <lineage>
        <taxon>Eukaryota</taxon>
        <taxon>Metazoa</taxon>
        <taxon>Ecdysozoa</taxon>
        <taxon>Nematoda</taxon>
        <taxon>Chromadorea</taxon>
        <taxon>Rhabditida</taxon>
        <taxon>Spirurina</taxon>
        <taxon>Spiruromorpha</taxon>
        <taxon>Filarioidea</taxon>
        <taxon>Onchocercidae</taxon>
        <taxon>Elaeophora</taxon>
    </lineage>
</organism>
<feature type="compositionally biased region" description="Polar residues" evidence="1">
    <location>
        <begin position="120"/>
        <end position="143"/>
    </location>
</feature>
<proteinExistence type="predicted"/>